<evidence type="ECO:0000256" key="2">
    <source>
        <dbReference type="SAM" id="Phobius"/>
    </source>
</evidence>
<evidence type="ECO:0000256" key="1">
    <source>
        <dbReference type="SAM" id="MobiDB-lite"/>
    </source>
</evidence>
<comment type="caution">
    <text evidence="3">The sequence shown here is derived from an EMBL/GenBank/DDBJ whole genome shotgun (WGS) entry which is preliminary data.</text>
</comment>
<dbReference type="RefSeq" id="WP_203864512.1">
    <property type="nucleotide sequence ID" value="NZ_BONW01000002.1"/>
</dbReference>
<protein>
    <recommendedName>
        <fullName evidence="5">Zinc ribbon domain-containing protein</fullName>
    </recommendedName>
</protein>
<gene>
    <name evidence="3" type="ORF">Pen02_07860</name>
</gene>
<dbReference type="Proteomes" id="UP000646749">
    <property type="component" value="Unassembled WGS sequence"/>
</dbReference>
<organism evidence="3 4">
    <name type="scientific">Plantactinospora endophytica</name>
    <dbReference type="NCBI Taxonomy" id="673535"/>
    <lineage>
        <taxon>Bacteria</taxon>
        <taxon>Bacillati</taxon>
        <taxon>Actinomycetota</taxon>
        <taxon>Actinomycetes</taxon>
        <taxon>Micromonosporales</taxon>
        <taxon>Micromonosporaceae</taxon>
        <taxon>Plantactinospora</taxon>
    </lineage>
</organism>
<evidence type="ECO:0000313" key="4">
    <source>
        <dbReference type="Proteomes" id="UP000646749"/>
    </source>
</evidence>
<dbReference type="EMBL" id="BONW01000002">
    <property type="protein sequence ID" value="GIG85850.1"/>
    <property type="molecule type" value="Genomic_DNA"/>
</dbReference>
<feature type="region of interest" description="Disordered" evidence="1">
    <location>
        <begin position="77"/>
        <end position="127"/>
    </location>
</feature>
<evidence type="ECO:0008006" key="5">
    <source>
        <dbReference type="Google" id="ProtNLM"/>
    </source>
</evidence>
<feature type="compositionally biased region" description="Low complexity" evidence="1">
    <location>
        <begin position="88"/>
        <end position="113"/>
    </location>
</feature>
<proteinExistence type="predicted"/>
<keyword evidence="2" id="KW-0812">Transmembrane</keyword>
<accession>A0ABQ4DTS7</accession>
<evidence type="ECO:0000313" key="3">
    <source>
        <dbReference type="EMBL" id="GIG85850.1"/>
    </source>
</evidence>
<feature type="transmembrane region" description="Helical" evidence="2">
    <location>
        <begin position="42"/>
        <end position="64"/>
    </location>
</feature>
<reference evidence="3 4" key="1">
    <citation type="submission" date="2021-01" db="EMBL/GenBank/DDBJ databases">
        <title>Whole genome shotgun sequence of Plantactinospora endophytica NBRC 110450.</title>
        <authorList>
            <person name="Komaki H."/>
            <person name="Tamura T."/>
        </authorList>
    </citation>
    <scope>NUCLEOTIDE SEQUENCE [LARGE SCALE GENOMIC DNA]</scope>
    <source>
        <strain evidence="3 4">NBRC 110450</strain>
    </source>
</reference>
<feature type="region of interest" description="Disordered" evidence="1">
    <location>
        <begin position="1"/>
        <end position="37"/>
    </location>
</feature>
<keyword evidence="4" id="KW-1185">Reference proteome</keyword>
<keyword evidence="2" id="KW-1133">Transmembrane helix</keyword>
<keyword evidence="2" id="KW-0472">Membrane</keyword>
<name>A0ABQ4DTS7_9ACTN</name>
<sequence>MTNPPPVEPTQSTPYIPGPGPLTPPSTGGLRPPGAPRRKQKVVPWIAGGLAGLFLFCCGIAAIVNLADSPTNGADPVAATATSTSVRPTPVKTATAAPTTTPSAAPSEAETTPPAKPKPKTYSGRGDDVVKIPELTDLSVVVFKCPRCTSNTIVQSDGPEGLLVNEIGAYSGKAWINLEEDSLTSQFDVQASGKWTLTVGTVDQLATKALSGKAAGKGDDVILLGGDYDTAKITHSKGNSNFVVYAYNLDSGEGGLLVNEIGGYSGRRPLEAPALVQVKADGNWTIGPA</sequence>